<dbReference type="Proteomes" id="UP000284267">
    <property type="component" value="Unassembled WGS sequence"/>
</dbReference>
<protein>
    <submittedName>
        <fullName evidence="1">Uncharacterized protein</fullName>
    </submittedName>
</protein>
<proteinExistence type="predicted"/>
<sequence length="80" mass="8856">MLVLLLDGERQVRYEISAMMQIIGKTTEKILKNCKTLFFVSSQALISAVKGATVTRSKLPTRVSNSSAATYRIVRYSANS</sequence>
<reference evidence="1 2" key="1">
    <citation type="submission" date="2018-08" db="EMBL/GenBank/DDBJ databases">
        <title>A genome reference for cultivated species of the human gut microbiota.</title>
        <authorList>
            <person name="Zou Y."/>
            <person name="Xue W."/>
            <person name="Luo G."/>
        </authorList>
    </citation>
    <scope>NUCLEOTIDE SEQUENCE [LARGE SCALE GENOMIC DNA]</scope>
    <source>
        <strain evidence="1 2">AF39-4</strain>
    </source>
</reference>
<dbReference type="AlphaFoldDB" id="A0A415HJV5"/>
<comment type="caution">
    <text evidence="1">The sequence shown here is derived from an EMBL/GenBank/DDBJ whole genome shotgun (WGS) entry which is preliminary data.</text>
</comment>
<accession>A0A415HJV5</accession>
<name>A0A415HJV5_9FIRM</name>
<organism evidence="1 2">
    <name type="scientific">Blautia obeum</name>
    <dbReference type="NCBI Taxonomy" id="40520"/>
    <lineage>
        <taxon>Bacteria</taxon>
        <taxon>Bacillati</taxon>
        <taxon>Bacillota</taxon>
        <taxon>Clostridia</taxon>
        <taxon>Lachnospirales</taxon>
        <taxon>Lachnospiraceae</taxon>
        <taxon>Blautia</taxon>
    </lineage>
</organism>
<gene>
    <name evidence="1" type="ORF">DW040_14620</name>
</gene>
<evidence type="ECO:0000313" key="2">
    <source>
        <dbReference type="Proteomes" id="UP000284267"/>
    </source>
</evidence>
<dbReference type="EMBL" id="QROE01000007">
    <property type="protein sequence ID" value="RHK93336.1"/>
    <property type="molecule type" value="Genomic_DNA"/>
</dbReference>
<evidence type="ECO:0000313" key="1">
    <source>
        <dbReference type="EMBL" id="RHK93336.1"/>
    </source>
</evidence>